<keyword evidence="2" id="KW-0238">DNA-binding</keyword>
<comment type="caution">
    <text evidence="5">The sequence shown here is derived from an EMBL/GenBank/DDBJ whole genome shotgun (WGS) entry which is preliminary data.</text>
</comment>
<sequence length="308" mass="34188">MRDVRVTTAFQGTARLRKPMVAKPTEKELSLVSTPVTDIASAPAQVIRIASSARHRVRTLSIREDLLVLVRRGRKALIAPTGTLSVSKNEVAVLARGTQWDVLNDPADESCYEALALAFSDEPVRAVAAILPPVRDELSAARTMDLDGELSEVIERTALALEAATVSPLLQRHRVIELLLVLGERGVRLKPVEQISWAERIRRLIALRPEEDWRIERLAEVFHTSASTLRRRLAGSGFTLAGLVREVRLETALVLLQSTQRSINDIALHCGWESHSRFSAAFQARWGFAPSVMRQRLAQNGAHLERLA</sequence>
<evidence type="ECO:0000256" key="1">
    <source>
        <dbReference type="ARBA" id="ARBA00023015"/>
    </source>
</evidence>
<dbReference type="Gene3D" id="1.10.10.60">
    <property type="entry name" value="Homeodomain-like"/>
    <property type="match status" value="1"/>
</dbReference>
<organism evidence="5 6">
    <name type="scientific">Ectopseudomonas khazarica</name>
    <dbReference type="NCBI Taxonomy" id="2502979"/>
    <lineage>
        <taxon>Bacteria</taxon>
        <taxon>Pseudomonadati</taxon>
        <taxon>Pseudomonadota</taxon>
        <taxon>Gammaproteobacteria</taxon>
        <taxon>Pseudomonadales</taxon>
        <taxon>Pseudomonadaceae</taxon>
        <taxon>Ectopseudomonas</taxon>
    </lineage>
</organism>
<keyword evidence="3" id="KW-0804">Transcription</keyword>
<dbReference type="InterPro" id="IPR018060">
    <property type="entry name" value="HTH_AraC"/>
</dbReference>
<evidence type="ECO:0000256" key="2">
    <source>
        <dbReference type="ARBA" id="ARBA00023125"/>
    </source>
</evidence>
<gene>
    <name evidence="5" type="ORF">ACEVAQ_07970</name>
</gene>
<feature type="domain" description="HTH araC/xylS-type" evidence="4">
    <location>
        <begin position="199"/>
        <end position="296"/>
    </location>
</feature>
<evidence type="ECO:0000259" key="4">
    <source>
        <dbReference type="PROSITE" id="PS01124"/>
    </source>
</evidence>
<dbReference type="RefSeq" id="WP_395272587.1">
    <property type="nucleotide sequence ID" value="NZ_JBHEGD010000001.1"/>
</dbReference>
<keyword evidence="6" id="KW-1185">Reference proteome</keyword>
<dbReference type="PANTHER" id="PTHR47894:SF4">
    <property type="entry name" value="HTH-TYPE TRANSCRIPTIONAL REGULATOR GADX"/>
    <property type="match status" value="1"/>
</dbReference>
<evidence type="ECO:0000256" key="3">
    <source>
        <dbReference type="ARBA" id="ARBA00023163"/>
    </source>
</evidence>
<dbReference type="Pfam" id="PF12833">
    <property type="entry name" value="HTH_18"/>
    <property type="match status" value="1"/>
</dbReference>
<dbReference type="SUPFAM" id="SSF46689">
    <property type="entry name" value="Homeodomain-like"/>
    <property type="match status" value="1"/>
</dbReference>
<dbReference type="Proteomes" id="UP001609932">
    <property type="component" value="Unassembled WGS sequence"/>
</dbReference>
<evidence type="ECO:0000313" key="6">
    <source>
        <dbReference type="Proteomes" id="UP001609932"/>
    </source>
</evidence>
<proteinExistence type="predicted"/>
<evidence type="ECO:0000313" key="5">
    <source>
        <dbReference type="EMBL" id="MFH6598643.1"/>
    </source>
</evidence>
<dbReference type="InterPro" id="IPR009057">
    <property type="entry name" value="Homeodomain-like_sf"/>
</dbReference>
<dbReference type="PANTHER" id="PTHR47894">
    <property type="entry name" value="HTH-TYPE TRANSCRIPTIONAL REGULATOR GADX"/>
    <property type="match status" value="1"/>
</dbReference>
<reference evidence="5 6" key="1">
    <citation type="submission" date="2024-09" db="EMBL/GenBank/DDBJ databases">
        <title>Elucidation of the Bokeelamides from Bacteria Associated with Moon Snail Egg Collars.</title>
        <authorList>
            <person name="Campbell R."/>
            <person name="Piedl K."/>
            <person name="Mevers E."/>
        </authorList>
    </citation>
    <scope>NUCLEOTIDE SEQUENCE [LARGE SCALE GENOMIC DNA]</scope>
    <source>
        <strain evidence="5 6">EM133</strain>
    </source>
</reference>
<protein>
    <submittedName>
        <fullName evidence="5">Helix-turn-helix transcriptional regulator</fullName>
    </submittedName>
</protein>
<keyword evidence="1" id="KW-0805">Transcription regulation</keyword>
<dbReference type="EMBL" id="JBHEGD010000001">
    <property type="protein sequence ID" value="MFH6598643.1"/>
    <property type="molecule type" value="Genomic_DNA"/>
</dbReference>
<accession>A0ABW7MF79</accession>
<dbReference type="SMART" id="SM00342">
    <property type="entry name" value="HTH_ARAC"/>
    <property type="match status" value="1"/>
</dbReference>
<name>A0ABW7MF79_9GAMM</name>
<dbReference type="PROSITE" id="PS01124">
    <property type="entry name" value="HTH_ARAC_FAMILY_2"/>
    <property type="match status" value="1"/>
</dbReference>